<feature type="transmembrane region" description="Helical" evidence="1">
    <location>
        <begin position="108"/>
        <end position="131"/>
    </location>
</feature>
<feature type="transmembrane region" description="Helical" evidence="1">
    <location>
        <begin position="38"/>
        <end position="61"/>
    </location>
</feature>
<name>A0A0J0XR58_9TREE</name>
<gene>
    <name evidence="3" type="ORF">CC85DRAFT_284318</name>
</gene>
<dbReference type="EMBL" id="KQ087193">
    <property type="protein sequence ID" value="KLT43611.1"/>
    <property type="molecule type" value="Genomic_DNA"/>
</dbReference>
<evidence type="ECO:0000256" key="1">
    <source>
        <dbReference type="SAM" id="Phobius"/>
    </source>
</evidence>
<proteinExistence type="predicted"/>
<keyword evidence="2" id="KW-0732">Signal</keyword>
<dbReference type="Proteomes" id="UP000053611">
    <property type="component" value="Unassembled WGS sequence"/>
</dbReference>
<keyword evidence="1" id="KW-0472">Membrane</keyword>
<reference evidence="3 4" key="1">
    <citation type="submission" date="2015-03" db="EMBL/GenBank/DDBJ databases">
        <title>Genomics and transcriptomics of the oil-accumulating basidiomycete yeast T. oleaginosus allow insights into substrate utilization and the diverse evolutionary trajectories of mating systems in fungi.</title>
        <authorList>
            <consortium name="DOE Joint Genome Institute"/>
            <person name="Kourist R."/>
            <person name="Kracht O."/>
            <person name="Bracharz F."/>
            <person name="Lipzen A."/>
            <person name="Nolan M."/>
            <person name="Ohm R."/>
            <person name="Grigoriev I."/>
            <person name="Sun S."/>
            <person name="Heitman J."/>
            <person name="Bruck T."/>
            <person name="Nowrousian M."/>
        </authorList>
    </citation>
    <scope>NUCLEOTIDE SEQUENCE [LARGE SCALE GENOMIC DNA]</scope>
    <source>
        <strain evidence="3 4">IBC0246</strain>
    </source>
</reference>
<keyword evidence="1" id="KW-0812">Transmembrane</keyword>
<dbReference type="AlphaFoldDB" id="A0A0J0XR58"/>
<dbReference type="GeneID" id="28983302"/>
<sequence length="170" mass="18405">MRAGALYALGLLLAIASLCSNAAVAGKWYDRVGHVLINARLWACITLLEAWNALTVVYFLLSVRFRRSGKIDALALGLLSVLGFSAASASTVAGYLEFAQCAGYNRRCAMAAAGWVLNWISASYILVLLVLKVRQGVSWSDEGAYSPTETTHLAYPQDNLQTERKTGMIV</sequence>
<protein>
    <recommendedName>
        <fullName evidence="5">MARVEL domain-containing protein</fullName>
    </recommendedName>
</protein>
<feature type="transmembrane region" description="Helical" evidence="1">
    <location>
        <begin position="73"/>
        <end position="96"/>
    </location>
</feature>
<dbReference type="RefSeq" id="XP_018280102.1">
    <property type="nucleotide sequence ID" value="XM_018422699.1"/>
</dbReference>
<feature type="chain" id="PRO_5005245604" description="MARVEL domain-containing protein" evidence="2">
    <location>
        <begin position="26"/>
        <end position="170"/>
    </location>
</feature>
<evidence type="ECO:0000256" key="2">
    <source>
        <dbReference type="SAM" id="SignalP"/>
    </source>
</evidence>
<keyword evidence="4" id="KW-1185">Reference proteome</keyword>
<evidence type="ECO:0008006" key="5">
    <source>
        <dbReference type="Google" id="ProtNLM"/>
    </source>
</evidence>
<evidence type="ECO:0000313" key="4">
    <source>
        <dbReference type="Proteomes" id="UP000053611"/>
    </source>
</evidence>
<evidence type="ECO:0000313" key="3">
    <source>
        <dbReference type="EMBL" id="KLT43611.1"/>
    </source>
</evidence>
<accession>A0A0J0XR58</accession>
<organism evidence="3 4">
    <name type="scientific">Cutaneotrichosporon oleaginosum</name>
    <dbReference type="NCBI Taxonomy" id="879819"/>
    <lineage>
        <taxon>Eukaryota</taxon>
        <taxon>Fungi</taxon>
        <taxon>Dikarya</taxon>
        <taxon>Basidiomycota</taxon>
        <taxon>Agaricomycotina</taxon>
        <taxon>Tremellomycetes</taxon>
        <taxon>Trichosporonales</taxon>
        <taxon>Trichosporonaceae</taxon>
        <taxon>Cutaneotrichosporon</taxon>
    </lineage>
</organism>
<keyword evidence="1" id="KW-1133">Transmembrane helix</keyword>
<feature type="signal peptide" evidence="2">
    <location>
        <begin position="1"/>
        <end position="25"/>
    </location>
</feature>